<accession>A0A0L8I2N2</accession>
<name>A0A0L8I2N2_OCTBM</name>
<protein>
    <submittedName>
        <fullName evidence="1">Uncharacterized protein</fullName>
    </submittedName>
</protein>
<evidence type="ECO:0000313" key="1">
    <source>
        <dbReference type="EMBL" id="KOF95723.1"/>
    </source>
</evidence>
<dbReference type="AlphaFoldDB" id="A0A0L8I2N2"/>
<proteinExistence type="predicted"/>
<dbReference type="EMBL" id="KQ416694">
    <property type="protein sequence ID" value="KOF95723.1"/>
    <property type="molecule type" value="Genomic_DNA"/>
</dbReference>
<sequence length="74" mass="8617">MFTEFVSNAKTLHFSSTSTRGCWICCQKAIYLISFFGQCISRILLMQWLMKDQISFRVRFVYLFVSACGLTQLT</sequence>
<gene>
    <name evidence="1" type="ORF">OCBIM_22037406mg</name>
</gene>
<organism evidence="1">
    <name type="scientific">Octopus bimaculoides</name>
    <name type="common">California two-spotted octopus</name>
    <dbReference type="NCBI Taxonomy" id="37653"/>
    <lineage>
        <taxon>Eukaryota</taxon>
        <taxon>Metazoa</taxon>
        <taxon>Spiralia</taxon>
        <taxon>Lophotrochozoa</taxon>
        <taxon>Mollusca</taxon>
        <taxon>Cephalopoda</taxon>
        <taxon>Coleoidea</taxon>
        <taxon>Octopodiformes</taxon>
        <taxon>Octopoda</taxon>
        <taxon>Incirrata</taxon>
        <taxon>Octopodidae</taxon>
        <taxon>Octopus</taxon>
    </lineage>
</organism>
<reference evidence="1" key="1">
    <citation type="submission" date="2015-07" db="EMBL/GenBank/DDBJ databases">
        <title>MeaNS - Measles Nucleotide Surveillance Program.</title>
        <authorList>
            <person name="Tran T."/>
            <person name="Druce J."/>
        </authorList>
    </citation>
    <scope>NUCLEOTIDE SEQUENCE</scope>
    <source>
        <strain evidence="1">UCB-OBI-ISO-001</strain>
        <tissue evidence="1">Gonad</tissue>
    </source>
</reference>